<dbReference type="CDD" id="cd05380">
    <property type="entry name" value="CAP_euk"/>
    <property type="match status" value="1"/>
</dbReference>
<accession>A0A0N4Y8K7</accession>
<organism evidence="5">
    <name type="scientific">Nippostrongylus brasiliensis</name>
    <name type="common">Rat hookworm</name>
    <dbReference type="NCBI Taxonomy" id="27835"/>
    <lineage>
        <taxon>Eukaryota</taxon>
        <taxon>Metazoa</taxon>
        <taxon>Ecdysozoa</taxon>
        <taxon>Nematoda</taxon>
        <taxon>Chromadorea</taxon>
        <taxon>Rhabditida</taxon>
        <taxon>Rhabditina</taxon>
        <taxon>Rhabditomorpha</taxon>
        <taxon>Strongyloidea</taxon>
        <taxon>Heligmosomidae</taxon>
        <taxon>Nippostrongylus</taxon>
    </lineage>
</organism>
<dbReference type="Gene3D" id="3.40.33.10">
    <property type="entry name" value="CAP"/>
    <property type="match status" value="1"/>
</dbReference>
<evidence type="ECO:0000313" key="5">
    <source>
        <dbReference type="WBParaSite" id="NBR_0001256501-mRNA-1"/>
    </source>
</evidence>
<feature type="region of interest" description="Disordered" evidence="1">
    <location>
        <begin position="74"/>
        <end position="112"/>
    </location>
</feature>
<dbReference type="STRING" id="27835.A0A0N4Y8K7"/>
<evidence type="ECO:0000259" key="2">
    <source>
        <dbReference type="SMART" id="SM00198"/>
    </source>
</evidence>
<dbReference type="InterPro" id="IPR014044">
    <property type="entry name" value="CAP_dom"/>
</dbReference>
<feature type="compositionally biased region" description="Low complexity" evidence="1">
    <location>
        <begin position="81"/>
        <end position="112"/>
    </location>
</feature>
<keyword evidence="4" id="KW-1185">Reference proteome</keyword>
<name>A0A0N4Y8K7_NIPBR</name>
<gene>
    <name evidence="3" type="ORF">NBR_LOCUS12566</name>
</gene>
<evidence type="ECO:0000256" key="1">
    <source>
        <dbReference type="SAM" id="MobiDB-lite"/>
    </source>
</evidence>
<proteinExistence type="predicted"/>
<evidence type="ECO:0000313" key="4">
    <source>
        <dbReference type="Proteomes" id="UP000271162"/>
    </source>
</evidence>
<dbReference type="AlphaFoldDB" id="A0A0N4Y8K7"/>
<dbReference type="SMART" id="SM00198">
    <property type="entry name" value="SCP"/>
    <property type="match status" value="1"/>
</dbReference>
<reference evidence="3 4" key="2">
    <citation type="submission" date="2018-11" db="EMBL/GenBank/DDBJ databases">
        <authorList>
            <consortium name="Pathogen Informatics"/>
        </authorList>
    </citation>
    <scope>NUCLEOTIDE SEQUENCE [LARGE SCALE GENOMIC DNA]</scope>
</reference>
<sequence length="301" mass="33084">MASFSHGYRKEVQVNFQIEVIDSEVVVEMQFQAEPKEGPQIPNSGGNSWNGGGQFPNQGNNPFQGQFPNQGNNWNGGGNGRFPNQGNNPFQGGNPGPQMNNNNPWSNNNRGGWNNNNGFGSCSSPMSSTFRDVALRMHNEFRSYVAVGLQARNGFYQGREIAPPASLMYQLQYDCDAEMYAYRHVSTCDQRASDQGSRPGWKENFNVFQSSSSDELAAIQNAISTWTGRLATEGLPSDMIFSNNNRVFGPQSGRLALARKIPSLSSVGSTAAVRPLRLCQHLTNSDQVTGFAAKCEWVFAF</sequence>
<dbReference type="Proteomes" id="UP000271162">
    <property type="component" value="Unassembled WGS sequence"/>
</dbReference>
<dbReference type="Pfam" id="PF00188">
    <property type="entry name" value="CAP"/>
    <property type="match status" value="1"/>
</dbReference>
<dbReference type="SUPFAM" id="SSF55797">
    <property type="entry name" value="PR-1-like"/>
    <property type="match status" value="1"/>
</dbReference>
<dbReference type="WBParaSite" id="NBR_0001256501-mRNA-1">
    <property type="protein sequence ID" value="NBR_0001256501-mRNA-1"/>
    <property type="gene ID" value="NBR_0001256501"/>
</dbReference>
<protein>
    <submittedName>
        <fullName evidence="5">SCP domain-containing protein</fullName>
    </submittedName>
</protein>
<reference evidence="5" key="1">
    <citation type="submission" date="2017-02" db="UniProtKB">
        <authorList>
            <consortium name="WormBaseParasite"/>
        </authorList>
    </citation>
    <scope>IDENTIFICATION</scope>
</reference>
<feature type="domain" description="SCP" evidence="2">
    <location>
        <begin position="129"/>
        <end position="268"/>
    </location>
</feature>
<dbReference type="InterPro" id="IPR035940">
    <property type="entry name" value="CAP_sf"/>
</dbReference>
<evidence type="ECO:0000313" key="3">
    <source>
        <dbReference type="EMBL" id="VDL76155.1"/>
    </source>
</evidence>
<dbReference type="EMBL" id="UYSL01020792">
    <property type="protein sequence ID" value="VDL76155.1"/>
    <property type="molecule type" value="Genomic_DNA"/>
</dbReference>